<keyword evidence="1" id="KW-0732">Signal</keyword>
<evidence type="ECO:0000313" key="3">
    <source>
        <dbReference type="EMBL" id="WOK09476.1"/>
    </source>
</evidence>
<keyword evidence="4" id="KW-1185">Reference proteome</keyword>
<reference evidence="3 4" key="1">
    <citation type="journal article" date="2023" name="Microbiol. Resour. Announc.">
        <title>Complete Genome Sequence of Imperialibacter roseus strain P4T.</title>
        <authorList>
            <person name="Tizabi D.R."/>
            <person name="Bachvaroff T."/>
            <person name="Hill R.T."/>
        </authorList>
    </citation>
    <scope>NUCLEOTIDE SEQUENCE [LARGE SCALE GENOMIC DNA]</scope>
    <source>
        <strain evidence="3 4">P4T</strain>
    </source>
</reference>
<evidence type="ECO:0000259" key="2">
    <source>
        <dbReference type="Pfam" id="PF01261"/>
    </source>
</evidence>
<dbReference type="SUPFAM" id="SSF51658">
    <property type="entry name" value="Xylose isomerase-like"/>
    <property type="match status" value="1"/>
</dbReference>
<feature type="chain" id="PRO_5047313951" evidence="1">
    <location>
        <begin position="23"/>
        <end position="303"/>
    </location>
</feature>
<dbReference type="InterPro" id="IPR050312">
    <property type="entry name" value="IolE/XylAMocC-like"/>
</dbReference>
<protein>
    <submittedName>
        <fullName evidence="3">Sugar phosphate isomerase/epimerase family protein</fullName>
    </submittedName>
</protein>
<dbReference type="GO" id="GO:0016853">
    <property type="term" value="F:isomerase activity"/>
    <property type="evidence" value="ECO:0007669"/>
    <property type="project" value="UniProtKB-KW"/>
</dbReference>
<dbReference type="PANTHER" id="PTHR12110">
    <property type="entry name" value="HYDROXYPYRUVATE ISOMERASE"/>
    <property type="match status" value="1"/>
</dbReference>
<gene>
    <name evidence="3" type="ORF">RT717_12580</name>
</gene>
<dbReference type="InterPro" id="IPR036237">
    <property type="entry name" value="Xyl_isomerase-like_sf"/>
</dbReference>
<dbReference type="PANTHER" id="PTHR12110:SF53">
    <property type="entry name" value="BLR5974 PROTEIN"/>
    <property type="match status" value="1"/>
</dbReference>
<feature type="domain" description="Xylose isomerase-like TIM barrel" evidence="2">
    <location>
        <begin position="67"/>
        <end position="291"/>
    </location>
</feature>
<accession>A0ABZ0IXV7</accession>
<dbReference type="Pfam" id="PF01261">
    <property type="entry name" value="AP_endonuc_2"/>
    <property type="match status" value="1"/>
</dbReference>
<dbReference type="Gene3D" id="3.20.20.150">
    <property type="entry name" value="Divalent-metal-dependent TIM barrel enzymes"/>
    <property type="match status" value="1"/>
</dbReference>
<feature type="signal peptide" evidence="1">
    <location>
        <begin position="1"/>
        <end position="22"/>
    </location>
</feature>
<name>A0ABZ0IXV7_9BACT</name>
<organism evidence="3 4">
    <name type="scientific">Imperialibacter roseus</name>
    <dbReference type="NCBI Taxonomy" id="1324217"/>
    <lineage>
        <taxon>Bacteria</taxon>
        <taxon>Pseudomonadati</taxon>
        <taxon>Bacteroidota</taxon>
        <taxon>Cytophagia</taxon>
        <taxon>Cytophagales</taxon>
        <taxon>Flammeovirgaceae</taxon>
        <taxon>Imperialibacter</taxon>
    </lineage>
</organism>
<evidence type="ECO:0000313" key="4">
    <source>
        <dbReference type="Proteomes" id="UP001302349"/>
    </source>
</evidence>
<sequence length="303" mass="33710">MKRRQLLKGALGLSALSAVNFASTPTLLAQHIAGRSAKASQLKISLNAFSFNAPLTDGSMDVHDMLEYCSEVGFAAVDITAYYFKGYPNVPPDDYLFEIKRHAFRLGLDISGTGVRNDFTLADPEKRKEEVKLVKNWIEAAAKLGAPVIRIFAGAKVPDGFSWNNVAAWMVKDIQECIDHGKKFGVTVAIQNHNDFIKTAEHVTKIMEMVDSEWFGLILDTGSYRVGDPYEEIEKTIPYAVNWQIKELIFVEGEEIETDLKKLIDIIRASDYKGYLPIETLGAGDPKQKVKALYDKLNGVLSS</sequence>
<dbReference type="RefSeq" id="WP_317492094.1">
    <property type="nucleotide sequence ID" value="NZ_CP136051.1"/>
</dbReference>
<dbReference type="EMBL" id="CP136051">
    <property type="protein sequence ID" value="WOK09476.1"/>
    <property type="molecule type" value="Genomic_DNA"/>
</dbReference>
<dbReference type="InterPro" id="IPR013022">
    <property type="entry name" value="Xyl_isomerase-like_TIM-brl"/>
</dbReference>
<evidence type="ECO:0000256" key="1">
    <source>
        <dbReference type="SAM" id="SignalP"/>
    </source>
</evidence>
<proteinExistence type="predicted"/>
<dbReference type="Proteomes" id="UP001302349">
    <property type="component" value="Chromosome"/>
</dbReference>
<keyword evidence="3" id="KW-0413">Isomerase</keyword>